<comment type="caution">
    <text evidence="2">The sequence shown here is derived from an EMBL/GenBank/DDBJ whole genome shotgun (WGS) entry which is preliminary data.</text>
</comment>
<organism evidence="2 3">
    <name type="scientific">Clostridium tanneri</name>
    <dbReference type="NCBI Taxonomy" id="3037988"/>
    <lineage>
        <taxon>Bacteria</taxon>
        <taxon>Bacillati</taxon>
        <taxon>Bacillota</taxon>
        <taxon>Clostridia</taxon>
        <taxon>Eubacteriales</taxon>
        <taxon>Clostridiaceae</taxon>
        <taxon>Clostridium</taxon>
    </lineage>
</organism>
<evidence type="ECO:0000313" key="3">
    <source>
        <dbReference type="Proteomes" id="UP001281656"/>
    </source>
</evidence>
<feature type="transmembrane region" description="Helical" evidence="1">
    <location>
        <begin position="492"/>
        <end position="512"/>
    </location>
</feature>
<dbReference type="InterPro" id="IPR031599">
    <property type="entry name" value="ABC_tran_2"/>
</dbReference>
<dbReference type="Proteomes" id="UP001281656">
    <property type="component" value="Unassembled WGS sequence"/>
</dbReference>
<dbReference type="RefSeq" id="WP_318797042.1">
    <property type="nucleotide sequence ID" value="NZ_JARUJP010000004.1"/>
</dbReference>
<feature type="transmembrane region" description="Helical" evidence="1">
    <location>
        <begin position="67"/>
        <end position="94"/>
    </location>
</feature>
<feature type="transmembrane region" description="Helical" evidence="1">
    <location>
        <begin position="145"/>
        <end position="174"/>
    </location>
</feature>
<feature type="transmembrane region" description="Helical" evidence="1">
    <location>
        <begin position="371"/>
        <end position="397"/>
    </location>
</feature>
<feature type="transmembrane region" description="Helical" evidence="1">
    <location>
        <begin position="329"/>
        <end position="351"/>
    </location>
</feature>
<name>A0ABU4JQY2_9CLOT</name>
<gene>
    <name evidence="2" type="ORF">P8V03_05225</name>
</gene>
<sequence length="554" mass="61377">MSRYIALTKVLLKNGGSPLRQDKKKRNKTLAMWGLLALAFAPTILLIIQFIGSAYDVLLKINQQGLILGLGVSFVSIFIFFFGIFYSLNVLYFGNDIENLLPLPFKPSEILGAKFTVALFYEYLTELILLLPLLIVYGIKSDAGIVYYLNSAIIFLLLPIMPLTISSVLNMILMSFTNIGRHRDKLKILGGIIAMFFAIGLNIGMQRIGVSSRDPEKMLQMITAGNNSLLEASNKMFPGTAIVTKALIYNSSLQGLVNMFLFAGITLVVILLFVMLGEKLYFRGVVGISETSSKRRELSSKELAKQIVKKTSLNALTKKELRLLFRTPVYFMNCILMNFLWPVFMLIPAFTQPEMLVELRNTSEFIKDPSIISMVIGISLAASIFLASTNGITSTAISREGQNIFISKYLPTSYKTQITAKLLSGIIMGTISVIIMILAAVLLIRIPLYLPFVVLVSSLPGIIFSSLVGILIDLNFPKLTWDNEVKAVKQNFNVIINLVLGMIGGALVAFLAIRLQEYGVTVSISLCILFVIIDYILYQITVTKGAELFANIEV</sequence>
<dbReference type="EMBL" id="JARUJP010000004">
    <property type="protein sequence ID" value="MDW8800554.1"/>
    <property type="molecule type" value="Genomic_DNA"/>
</dbReference>
<feature type="transmembrane region" description="Helical" evidence="1">
    <location>
        <begin position="449"/>
        <end position="472"/>
    </location>
</feature>
<keyword evidence="1" id="KW-1133">Transmembrane helix</keyword>
<proteinExistence type="predicted"/>
<dbReference type="Pfam" id="PF16949">
    <property type="entry name" value="ABC_tran_2"/>
    <property type="match status" value="1"/>
</dbReference>
<evidence type="ECO:0000256" key="1">
    <source>
        <dbReference type="SAM" id="Phobius"/>
    </source>
</evidence>
<reference evidence="2 3" key="1">
    <citation type="submission" date="2023-04" db="EMBL/GenBank/DDBJ databases">
        <title>Clostridium tannerae sp. nov., isolated from the fecal material of an alpaca.</title>
        <authorList>
            <person name="Miller S."/>
            <person name="Hendry M."/>
            <person name="King J."/>
            <person name="Sankaranarayanan K."/>
            <person name="Lawson P.A."/>
        </authorList>
    </citation>
    <scope>NUCLEOTIDE SEQUENCE [LARGE SCALE GENOMIC DNA]</scope>
    <source>
        <strain evidence="2 3">A1-XYC3</strain>
    </source>
</reference>
<evidence type="ECO:0000313" key="2">
    <source>
        <dbReference type="EMBL" id="MDW8800554.1"/>
    </source>
</evidence>
<accession>A0ABU4JQY2</accession>
<keyword evidence="1" id="KW-0812">Transmembrane</keyword>
<feature type="transmembrane region" description="Helical" evidence="1">
    <location>
        <begin position="115"/>
        <end position="139"/>
    </location>
</feature>
<feature type="transmembrane region" description="Helical" evidence="1">
    <location>
        <begin position="30"/>
        <end position="55"/>
    </location>
</feature>
<feature type="transmembrane region" description="Helical" evidence="1">
    <location>
        <begin position="256"/>
        <end position="276"/>
    </location>
</feature>
<keyword evidence="1" id="KW-0472">Membrane</keyword>
<feature type="transmembrane region" description="Helical" evidence="1">
    <location>
        <begin position="518"/>
        <end position="538"/>
    </location>
</feature>
<keyword evidence="3" id="KW-1185">Reference proteome</keyword>
<feature type="transmembrane region" description="Helical" evidence="1">
    <location>
        <begin position="418"/>
        <end position="443"/>
    </location>
</feature>
<feature type="transmembrane region" description="Helical" evidence="1">
    <location>
        <begin position="186"/>
        <end position="205"/>
    </location>
</feature>
<protein>
    <submittedName>
        <fullName evidence="2">Transporter</fullName>
    </submittedName>
</protein>